<dbReference type="InterPro" id="IPR000888">
    <property type="entry name" value="RmlC-like"/>
</dbReference>
<dbReference type="EMBL" id="SRLE01000007">
    <property type="protein sequence ID" value="TGD73383.1"/>
    <property type="molecule type" value="Genomic_DNA"/>
</dbReference>
<dbReference type="InterPro" id="IPR011051">
    <property type="entry name" value="RmlC_Cupin_sf"/>
</dbReference>
<evidence type="ECO:0000313" key="9">
    <source>
        <dbReference type="EMBL" id="TGD73383.1"/>
    </source>
</evidence>
<comment type="catalytic activity">
    <reaction evidence="1">
        <text>dTDP-4-dehydro-6-deoxy-alpha-D-glucose = dTDP-4-dehydro-beta-L-rhamnose</text>
        <dbReference type="Rhea" id="RHEA:16969"/>
        <dbReference type="ChEBI" id="CHEBI:57649"/>
        <dbReference type="ChEBI" id="CHEBI:62830"/>
        <dbReference type="EC" id="5.1.3.13"/>
    </reaction>
</comment>
<dbReference type="SUPFAM" id="SSF51182">
    <property type="entry name" value="RmlC-like cupins"/>
    <property type="match status" value="1"/>
</dbReference>
<protein>
    <recommendedName>
        <fullName evidence="4">dTDP-4-dehydrorhamnose 3,5-epimerase</fullName>
        <ecNumber evidence="3">5.1.3.13</ecNumber>
    </recommendedName>
    <alternativeName>
        <fullName evidence="6">Thymidine diphospho-4-keto-rhamnose 3,5-epimerase</fullName>
    </alternativeName>
    <alternativeName>
        <fullName evidence="5">dTDP-4-keto-6-deoxyglucose 3,5-epimerase</fullName>
    </alternativeName>
    <alternativeName>
        <fullName evidence="7">dTDP-6-deoxy-D-xylo-4-hexulose 3,5-epimerase</fullName>
    </alternativeName>
</protein>
<proteinExistence type="predicted"/>
<evidence type="ECO:0000256" key="4">
    <source>
        <dbReference type="ARBA" id="ARBA00019595"/>
    </source>
</evidence>
<evidence type="ECO:0000256" key="2">
    <source>
        <dbReference type="ARBA" id="ARBA00001997"/>
    </source>
</evidence>
<evidence type="ECO:0000256" key="6">
    <source>
        <dbReference type="ARBA" id="ARBA00031424"/>
    </source>
</evidence>
<comment type="caution">
    <text evidence="9">The sequence shown here is derived from an EMBL/GenBank/DDBJ whole genome shotgun (WGS) entry which is preliminary data.</text>
</comment>
<keyword evidence="10" id="KW-1185">Reference proteome</keyword>
<dbReference type="OrthoDB" id="9801056at2"/>
<evidence type="ECO:0000256" key="3">
    <source>
        <dbReference type="ARBA" id="ARBA00012098"/>
    </source>
</evidence>
<dbReference type="PANTHER" id="PTHR21047:SF2">
    <property type="entry name" value="THYMIDINE DIPHOSPHO-4-KETO-RHAMNOSE 3,5-EPIMERASE"/>
    <property type="match status" value="1"/>
</dbReference>
<reference evidence="9 10" key="1">
    <citation type="submission" date="2019-04" db="EMBL/GenBank/DDBJ databases">
        <title>Taxonomy of novel Haliea sp. from mangrove soil of West Coast of India.</title>
        <authorList>
            <person name="Verma A."/>
            <person name="Kumar P."/>
            <person name="Krishnamurthi S."/>
        </authorList>
    </citation>
    <scope>NUCLEOTIDE SEQUENCE [LARGE SCALE GENOMIC DNA]</scope>
    <source>
        <strain evidence="9 10">SAOS-164</strain>
    </source>
</reference>
<comment type="function">
    <text evidence="2">Catalyzes the epimerization of the C3' and C5'positions of dTDP-6-deoxy-D-xylo-4-hexulose, forming dTDP-6-deoxy-L-lyxo-4-hexulose.</text>
</comment>
<dbReference type="PANTHER" id="PTHR21047">
    <property type="entry name" value="DTDP-6-DEOXY-D-GLUCOSE-3,5 EPIMERASE"/>
    <property type="match status" value="1"/>
</dbReference>
<sequence>MASVESLAAPALDLPGGVQLLALQPHTDQRGELMELYRDGGSDLAPPRQWNLLNSAPGSVRGMHAHLRHTDYVVVLSGVMLLGLCDTRQGFAANSCIVELRGDQPQAAIIPPGVVHGFVTTEGYSLVTGLSHTWNPADDLCCRWDDPALALDWPHIETPALSARDAAAGSLAELAAAWNANAPR</sequence>
<evidence type="ECO:0000256" key="8">
    <source>
        <dbReference type="PIRSR" id="PIRSR600888-3"/>
    </source>
</evidence>
<dbReference type="GO" id="GO:0000271">
    <property type="term" value="P:polysaccharide biosynthetic process"/>
    <property type="evidence" value="ECO:0007669"/>
    <property type="project" value="TreeGrafter"/>
</dbReference>
<dbReference type="GO" id="GO:0005829">
    <property type="term" value="C:cytosol"/>
    <property type="evidence" value="ECO:0007669"/>
    <property type="project" value="TreeGrafter"/>
</dbReference>
<dbReference type="EC" id="5.1.3.13" evidence="3"/>
<evidence type="ECO:0000256" key="5">
    <source>
        <dbReference type="ARBA" id="ARBA00029758"/>
    </source>
</evidence>
<evidence type="ECO:0000256" key="1">
    <source>
        <dbReference type="ARBA" id="ARBA00001298"/>
    </source>
</evidence>
<dbReference type="InterPro" id="IPR014710">
    <property type="entry name" value="RmlC-like_jellyroll"/>
</dbReference>
<dbReference type="Gene3D" id="2.60.120.10">
    <property type="entry name" value="Jelly Rolls"/>
    <property type="match status" value="1"/>
</dbReference>
<dbReference type="GO" id="GO:0019305">
    <property type="term" value="P:dTDP-rhamnose biosynthetic process"/>
    <property type="evidence" value="ECO:0007669"/>
    <property type="project" value="TreeGrafter"/>
</dbReference>
<dbReference type="Proteomes" id="UP000298050">
    <property type="component" value="Unassembled WGS sequence"/>
</dbReference>
<evidence type="ECO:0000256" key="7">
    <source>
        <dbReference type="ARBA" id="ARBA00033311"/>
    </source>
</evidence>
<dbReference type="Pfam" id="PF00908">
    <property type="entry name" value="dTDP_sugar_isom"/>
    <property type="match status" value="1"/>
</dbReference>
<accession>A0A4Z0M124</accession>
<organism evidence="9 10">
    <name type="scientific">Mangrovimicrobium sediminis</name>
    <dbReference type="NCBI Taxonomy" id="2562682"/>
    <lineage>
        <taxon>Bacteria</taxon>
        <taxon>Pseudomonadati</taxon>
        <taxon>Pseudomonadota</taxon>
        <taxon>Gammaproteobacteria</taxon>
        <taxon>Cellvibrionales</taxon>
        <taxon>Halieaceae</taxon>
        <taxon>Mangrovimicrobium</taxon>
    </lineage>
</organism>
<feature type="site" description="Participates in a stacking interaction with the thymidine ring of dTDP-4-oxo-6-deoxyglucose" evidence="8">
    <location>
        <position position="134"/>
    </location>
</feature>
<gene>
    <name evidence="9" type="ORF">E4634_10135</name>
</gene>
<name>A0A4Z0M124_9GAMM</name>
<dbReference type="RefSeq" id="WP_135443494.1">
    <property type="nucleotide sequence ID" value="NZ_SRLE01000007.1"/>
</dbReference>
<dbReference type="GO" id="GO:0008830">
    <property type="term" value="F:dTDP-4-dehydrorhamnose 3,5-epimerase activity"/>
    <property type="evidence" value="ECO:0007669"/>
    <property type="project" value="UniProtKB-EC"/>
</dbReference>
<dbReference type="AlphaFoldDB" id="A0A4Z0M124"/>
<evidence type="ECO:0000313" key="10">
    <source>
        <dbReference type="Proteomes" id="UP000298050"/>
    </source>
</evidence>